<protein>
    <recommendedName>
        <fullName evidence="1">undecaprenyl-diphosphate phosphatase</fullName>
        <ecNumber evidence="1">3.6.1.27</ecNumber>
    </recommendedName>
    <alternativeName>
        <fullName evidence="2">Undecaprenyl pyrophosphate phosphatase</fullName>
    </alternativeName>
</protein>
<dbReference type="GO" id="GO:0050380">
    <property type="term" value="F:undecaprenyl-diphosphatase activity"/>
    <property type="evidence" value="ECO:0007669"/>
    <property type="project" value="UniProtKB-EC"/>
</dbReference>
<feature type="signal peptide" evidence="4">
    <location>
        <begin position="1"/>
        <end position="21"/>
    </location>
</feature>
<comment type="catalytic activity">
    <reaction evidence="3">
        <text>di-trans,octa-cis-undecaprenyl diphosphate + H2O = di-trans,octa-cis-undecaprenyl phosphate + phosphate + H(+)</text>
        <dbReference type="Rhea" id="RHEA:28094"/>
        <dbReference type="ChEBI" id="CHEBI:15377"/>
        <dbReference type="ChEBI" id="CHEBI:15378"/>
        <dbReference type="ChEBI" id="CHEBI:43474"/>
        <dbReference type="ChEBI" id="CHEBI:58405"/>
        <dbReference type="ChEBI" id="CHEBI:60392"/>
        <dbReference type="EC" id="3.6.1.27"/>
    </reaction>
</comment>
<evidence type="ECO:0000313" key="7">
    <source>
        <dbReference type="Proteomes" id="UP000006755"/>
    </source>
</evidence>
<dbReference type="SMART" id="SM00014">
    <property type="entry name" value="acidPPc"/>
    <property type="match status" value="1"/>
</dbReference>
<feature type="domain" description="Phosphatidic acid phosphatase type 2/haloperoxidase" evidence="5">
    <location>
        <begin position="52"/>
        <end position="152"/>
    </location>
</feature>
<dbReference type="RefSeq" id="WP_008486292.1">
    <property type="nucleotide sequence ID" value="NZ_AMRI01000030.1"/>
</dbReference>
<dbReference type="OrthoDB" id="9773582at2"/>
<comment type="caution">
    <text evidence="6">The sequence shown here is derived from an EMBL/GenBank/DDBJ whole genome shotgun (WGS) entry which is preliminary data.</text>
</comment>
<dbReference type="Pfam" id="PF01569">
    <property type="entry name" value="PAP2"/>
    <property type="match status" value="1"/>
</dbReference>
<reference evidence="6 7" key="1">
    <citation type="journal article" date="2012" name="J. Bacteriol.">
        <title>Genome Sequence of Gallaecimonas xiamenensis Type Strain 3-C-1.</title>
        <authorList>
            <person name="Lai Q."/>
            <person name="Wang L."/>
            <person name="Wang W."/>
            <person name="Shao Z."/>
        </authorList>
    </citation>
    <scope>NUCLEOTIDE SEQUENCE [LARGE SCALE GENOMIC DNA]</scope>
    <source>
        <strain evidence="6 7">3-C-1</strain>
    </source>
</reference>
<dbReference type="CDD" id="cd03394">
    <property type="entry name" value="PAP2_like_5"/>
    <property type="match status" value="1"/>
</dbReference>
<dbReference type="SUPFAM" id="SSF48317">
    <property type="entry name" value="Acid phosphatase/Vanadium-dependent haloperoxidase"/>
    <property type="match status" value="1"/>
</dbReference>
<dbReference type="InterPro" id="IPR036938">
    <property type="entry name" value="PAP2/HPO_sf"/>
</dbReference>
<dbReference type="eggNOG" id="COG0671">
    <property type="taxonomic scope" value="Bacteria"/>
</dbReference>
<dbReference type="STRING" id="745411.B3C1_16787"/>
<dbReference type="AlphaFoldDB" id="K2J0Y7"/>
<evidence type="ECO:0000256" key="4">
    <source>
        <dbReference type="SAM" id="SignalP"/>
    </source>
</evidence>
<evidence type="ECO:0000256" key="3">
    <source>
        <dbReference type="ARBA" id="ARBA00047594"/>
    </source>
</evidence>
<evidence type="ECO:0000313" key="6">
    <source>
        <dbReference type="EMBL" id="EKE68487.1"/>
    </source>
</evidence>
<keyword evidence="4" id="KW-0732">Signal</keyword>
<sequence length="179" mass="18986">MTCLKFLLTASLLVTASAAKAGSDTWQDVSNIGTIGLMGTALAMPAYKNDWQGFEQAGLSMGAALGTSMVTKQLVHEQRPDHSDNDSFPSNHSAGAFAAATTLQIRYGAKYGVPAYTLASLVAIGRVQADKHHWQDVAAGAAIGTAAAWLFTTKFDDKLVIAPWFDDQGSSGVMVSMRW</sequence>
<keyword evidence="7" id="KW-1185">Reference proteome</keyword>
<dbReference type="EC" id="3.6.1.27" evidence="1"/>
<accession>K2J0Y7</accession>
<evidence type="ECO:0000259" key="5">
    <source>
        <dbReference type="SMART" id="SM00014"/>
    </source>
</evidence>
<dbReference type="PANTHER" id="PTHR14969">
    <property type="entry name" value="SPHINGOSINE-1-PHOSPHATE PHOSPHOHYDROLASE"/>
    <property type="match status" value="1"/>
</dbReference>
<dbReference type="EMBL" id="AMRI01000030">
    <property type="protein sequence ID" value="EKE68487.1"/>
    <property type="molecule type" value="Genomic_DNA"/>
</dbReference>
<dbReference type="Proteomes" id="UP000006755">
    <property type="component" value="Unassembled WGS sequence"/>
</dbReference>
<organism evidence="6 7">
    <name type="scientific">Gallaecimonas xiamenensis 3-C-1</name>
    <dbReference type="NCBI Taxonomy" id="745411"/>
    <lineage>
        <taxon>Bacteria</taxon>
        <taxon>Pseudomonadati</taxon>
        <taxon>Pseudomonadota</taxon>
        <taxon>Gammaproteobacteria</taxon>
        <taxon>Enterobacterales</taxon>
        <taxon>Gallaecimonadaceae</taxon>
        <taxon>Gallaecimonas</taxon>
    </lineage>
</organism>
<proteinExistence type="predicted"/>
<dbReference type="PANTHER" id="PTHR14969:SF13">
    <property type="entry name" value="AT30094P"/>
    <property type="match status" value="1"/>
</dbReference>
<evidence type="ECO:0000256" key="1">
    <source>
        <dbReference type="ARBA" id="ARBA00012374"/>
    </source>
</evidence>
<name>K2J0Y7_9GAMM</name>
<dbReference type="Gene3D" id="1.20.144.10">
    <property type="entry name" value="Phosphatidic acid phosphatase type 2/haloperoxidase"/>
    <property type="match status" value="1"/>
</dbReference>
<evidence type="ECO:0000256" key="2">
    <source>
        <dbReference type="ARBA" id="ARBA00032707"/>
    </source>
</evidence>
<feature type="chain" id="PRO_5003858709" description="undecaprenyl-diphosphate phosphatase" evidence="4">
    <location>
        <begin position="22"/>
        <end position="179"/>
    </location>
</feature>
<gene>
    <name evidence="6" type="ORF">B3C1_16787</name>
</gene>
<dbReference type="InterPro" id="IPR000326">
    <property type="entry name" value="PAP2/HPO"/>
</dbReference>